<feature type="region of interest" description="Disordered" evidence="1">
    <location>
        <begin position="185"/>
        <end position="221"/>
    </location>
</feature>
<dbReference type="OrthoDB" id="10368841at2759"/>
<feature type="compositionally biased region" description="Polar residues" evidence="1">
    <location>
        <begin position="2063"/>
        <end position="2079"/>
    </location>
</feature>
<accession>A0A3R7MLR2</accession>
<gene>
    <name evidence="2" type="ORF">C7M84_001062</name>
</gene>
<feature type="compositionally biased region" description="Low complexity" evidence="1">
    <location>
        <begin position="1667"/>
        <end position="1686"/>
    </location>
</feature>
<feature type="compositionally biased region" description="Polar residues" evidence="1">
    <location>
        <begin position="270"/>
        <end position="287"/>
    </location>
</feature>
<feature type="region of interest" description="Disordered" evidence="1">
    <location>
        <begin position="1193"/>
        <end position="1212"/>
    </location>
</feature>
<feature type="compositionally biased region" description="Low complexity" evidence="1">
    <location>
        <begin position="333"/>
        <end position="352"/>
    </location>
</feature>
<feature type="region of interest" description="Disordered" evidence="1">
    <location>
        <begin position="1667"/>
        <end position="1691"/>
    </location>
</feature>
<feature type="compositionally biased region" description="Basic and acidic residues" evidence="1">
    <location>
        <begin position="1932"/>
        <end position="1943"/>
    </location>
</feature>
<dbReference type="EMBL" id="QCYY01001142">
    <property type="protein sequence ID" value="ROT80211.1"/>
    <property type="molecule type" value="Genomic_DNA"/>
</dbReference>
<feature type="compositionally biased region" description="Polar residues" evidence="1">
    <location>
        <begin position="1354"/>
        <end position="1372"/>
    </location>
</feature>
<evidence type="ECO:0000313" key="2">
    <source>
        <dbReference type="EMBL" id="ROT80211.1"/>
    </source>
</evidence>
<reference evidence="2 3" key="2">
    <citation type="submission" date="2019-01" db="EMBL/GenBank/DDBJ databases">
        <title>The decoding of complex shrimp genome reveals the adaptation for benthos swimmer, frequently molting mechanism and breeding impact on genome.</title>
        <authorList>
            <person name="Sun Y."/>
            <person name="Gao Y."/>
            <person name="Yu Y."/>
        </authorList>
    </citation>
    <scope>NUCLEOTIDE SEQUENCE [LARGE SCALE GENOMIC DNA]</scope>
    <source>
        <tissue evidence="2">Muscle</tissue>
    </source>
</reference>
<feature type="compositionally biased region" description="Pro residues" evidence="1">
    <location>
        <begin position="473"/>
        <end position="484"/>
    </location>
</feature>
<dbReference type="Proteomes" id="UP000283509">
    <property type="component" value="Unassembled WGS sequence"/>
</dbReference>
<feature type="compositionally biased region" description="Acidic residues" evidence="1">
    <location>
        <begin position="208"/>
        <end position="217"/>
    </location>
</feature>
<feature type="region of interest" description="Disordered" evidence="1">
    <location>
        <begin position="267"/>
        <end position="303"/>
    </location>
</feature>
<feature type="region of interest" description="Disordered" evidence="1">
    <location>
        <begin position="1413"/>
        <end position="1438"/>
    </location>
</feature>
<feature type="compositionally biased region" description="Polar residues" evidence="1">
    <location>
        <begin position="1418"/>
        <end position="1436"/>
    </location>
</feature>
<protein>
    <submittedName>
        <fullName evidence="2">Uncharacterized protein</fullName>
    </submittedName>
</protein>
<organism evidence="2 3">
    <name type="scientific">Penaeus vannamei</name>
    <name type="common">Whiteleg shrimp</name>
    <name type="synonym">Litopenaeus vannamei</name>
    <dbReference type="NCBI Taxonomy" id="6689"/>
    <lineage>
        <taxon>Eukaryota</taxon>
        <taxon>Metazoa</taxon>
        <taxon>Ecdysozoa</taxon>
        <taxon>Arthropoda</taxon>
        <taxon>Crustacea</taxon>
        <taxon>Multicrustacea</taxon>
        <taxon>Malacostraca</taxon>
        <taxon>Eumalacostraca</taxon>
        <taxon>Eucarida</taxon>
        <taxon>Decapoda</taxon>
        <taxon>Dendrobranchiata</taxon>
        <taxon>Penaeoidea</taxon>
        <taxon>Penaeidae</taxon>
        <taxon>Penaeus</taxon>
    </lineage>
</organism>
<feature type="region of interest" description="Disordered" evidence="1">
    <location>
        <begin position="1544"/>
        <end position="1578"/>
    </location>
</feature>
<feature type="region of interest" description="Disordered" evidence="1">
    <location>
        <begin position="1908"/>
        <end position="1993"/>
    </location>
</feature>
<feature type="region of interest" description="Disordered" evidence="1">
    <location>
        <begin position="457"/>
        <end position="484"/>
    </location>
</feature>
<reference evidence="2 3" key="1">
    <citation type="submission" date="2018-04" db="EMBL/GenBank/DDBJ databases">
        <authorList>
            <person name="Zhang X."/>
            <person name="Yuan J."/>
            <person name="Li F."/>
            <person name="Xiang J."/>
        </authorList>
    </citation>
    <scope>NUCLEOTIDE SEQUENCE [LARGE SCALE GENOMIC DNA]</scope>
    <source>
        <tissue evidence="2">Muscle</tissue>
    </source>
</reference>
<feature type="region of interest" description="Disordered" evidence="1">
    <location>
        <begin position="1091"/>
        <end position="1122"/>
    </location>
</feature>
<feature type="region of interest" description="Disordered" evidence="1">
    <location>
        <begin position="642"/>
        <end position="735"/>
    </location>
</feature>
<feature type="compositionally biased region" description="Polar residues" evidence="1">
    <location>
        <begin position="1113"/>
        <end position="1122"/>
    </location>
</feature>
<feature type="region of interest" description="Disordered" evidence="1">
    <location>
        <begin position="1223"/>
        <end position="1248"/>
    </location>
</feature>
<feature type="compositionally biased region" description="Polar residues" evidence="1">
    <location>
        <begin position="2317"/>
        <end position="2335"/>
    </location>
</feature>
<feature type="compositionally biased region" description="Polar residues" evidence="1">
    <location>
        <begin position="1223"/>
        <end position="1232"/>
    </location>
</feature>
<feature type="compositionally biased region" description="Polar residues" evidence="1">
    <location>
        <begin position="322"/>
        <end position="332"/>
    </location>
</feature>
<feature type="compositionally biased region" description="Basic and acidic residues" evidence="1">
    <location>
        <begin position="187"/>
        <end position="196"/>
    </location>
</feature>
<feature type="region of interest" description="Disordered" evidence="1">
    <location>
        <begin position="847"/>
        <end position="903"/>
    </location>
</feature>
<feature type="compositionally biased region" description="Low complexity" evidence="1">
    <location>
        <begin position="462"/>
        <end position="472"/>
    </location>
</feature>
<feature type="region of interest" description="Disordered" evidence="1">
    <location>
        <begin position="2050"/>
        <end position="2079"/>
    </location>
</feature>
<keyword evidence="3" id="KW-1185">Reference proteome</keyword>
<sequence length="2380" mass="258962">MLCACDNCTHPRRVPHVMAVTTLTWFTLRGFLYPIPTRCQHPVSAYRWPTLASEILRTNNFRSRAKTPEQRSRSAVTTPLFMLGSNESADDLEVTRVTGPQRNRRHPKVPVRRLKTPKTAIIIVSVWTRRRTTEARKEGKEESCCEMSPLQWSTHSFASLALLLLSLGYFCDSASSRGDTASLLPRENGRGIHGEDETSFAGRNIQNENEESVETEVLEPREGRKRPYVPLNSLTFMTANSHVSTIDWSSTDPSQIRQYIAGSKLAGVPQRSTTRPASQNKLTTSTLPPFPLIHKSTTKRSTPSTKIPFLLTTKRPTLPTTVKNASSTSGPFTTPRTPTTPTTMRPTASAVTSSTVSKMPTASTTRRLVSITGRPVELATGPIPSTSSLITWKPSSLAISDTSAVTATSSIITWRPSSLANTNTYAVTTEGTSDNPITSTTELTTIESTFFTQWLTDNGNSPTTGFTPTGEKTPPPPTELPPPLDSIKPPLLSTWRPTFRPIPDYVEVTSQPPTQAMLSSTTELPVNKLNSNASNENSPVFNSNINYPTSAPAIQESHSPTGTSTALLVQNTTIPNYVKVTTQASTTQSTSTTTQVPVNQVNPSAATEKSPFLSWNINFYSTSGPVVLESYSPKVRTTTSSAPLLRITRTSTISPQVVTSQPGQKPSNAGQTPAHQNNFNSHSMEGQGIKPVKHTRPPSEQNYETEHEPLSPWQYLDSSPQPTDSYTTRPQPVVTNNFISDNDQKLIHEALNRFQTHFSSATDTSTTWQEHIQDTDLPQIPTIEEPGAIGLAPQQPLWTTTQQLDDNKTSSIFHDDMVWYFDSSNEHNPNVSWITNPRPQVPHNFPLSTEVKPRDPATTPDPALFEIISGSSGEHPEKLSYNTDQSHFTSKPTQGPTHSTSKQDLFTISNDKSHPTRASILRPLVSPEVQVDTHTELFKVSQPEVPVSSLAAPLPTVDGNNDYDFDYAVYEDDLSHEVFTDRLSNHSASGGYGNTNNAGASSDENPHVLVNVWSIVDGQLQKTGAQRVPASAFVEAGLPNKSIATPVASTISPTASSLSAPSFPSSGSPLSFSSTSIQPPSSLALTQTLEGRPTAGRPQNNEFTGTHLGGSGNSQSPSHILSPLGASQAQFQSIGELLQPVSSSLTGSYLQQQISNQNSGESTSHMGHQISVLGHQNGAQSHEQFPAFTNQELQSHQRNYSVSQASQGSKIPIPNYQQTSIKLQESPASHNPDSQHQEQTEISVGSNLPQPFDNFDDYVTLLQILGANVHLSGSNSSVHSWQALLASLQNETSTEPLSQSANHNMFPNKTRIPELPINIDDNSEVFQSHSNPKPVQQSQPTQLLNRLHGNLETYQPSQTHSRPPASSSQSGLSYHPSYSIPNPISEQYSDLFTHKTDHPSSQRQHLQHSFQLHSQNSPYPQGNQHPSYSLPDVSNPQMPPIYEQMVLKDTQPAAGDQTIWTPTGTADRFSELHPQPGQVKPTFSTFSNLISTLSQHLPETDLQSDEYAHITAPSILANLPFLSDAPSTGEMQHVLENLHTLRGQTKTSTEPSGLPWRADTASQSTVKSPVGHSSSGLWSDSQTINLQGSSLLPSAYVHGLPPVKDNNRANLRHPQVHNSNVSSINNLNLLAFTSSPTSLKINNTSDLNDTYALTALQLIHNSTIVSSPQKVSSLSTSPSSTHTKLPNQQPPALKPFSSFSYQPQLGANGPTHPWPLGTREQNVNFGQASYQPSIPPPVFLKYPQQTTTSVPRISTVSSVPFGGVGNPGLLGVPIGLQENSHSFIAPTHQPTKAPASQVFGGVGNDALKGYPVHISGNFENSENEGFVSLSNHNPLINSPPPPDGSSSFYPATSSADLSLTQLQELQALNAIFAGAGESPADEAMKIVALQSLLAKNPQMLEHLFLKPNDFNSRQGQPLNPEPISPSADSVDDGGHTNDFERTHHNIGFKTEADNKGSGQDTITPRPAFQSGTPISILPGSPSHTTSNSDEENINLSELPPEQLLYLMQEFGRLPPTLQGLEEALSDHPRVPVTPKEPSHVLHAAQTTAKPFGISDGTRRESQGQDGSHISSDAKNEPTATENGFLSNRYVQACLQNKWCALGLSMTVAVGATGAMAAPLVVPVLGRKRRDVGDNSQNIFQATPLFAREVNLYAALMKEPFMKSSYDEQVKNYQENVTHEPQDSTANRTNSNDMLDFYDVISSPLAKLEEKQTQTGLATGFLPVEQDAHDDDSGEASYVFEYDEDAYLIDDESDLLKAATKTTKNKGIQCLQDHMCLGMVVTADGVSFLTPFLSGKKREVLAGMELGDRILREIRTYLPSSDQDPPGSRTPSGTASWRRQRVQLLVDKVVHLIPSAEKLFEVFHQAKVKPIHGSTLGKYVT</sequence>
<feature type="region of interest" description="Disordered" evidence="1">
    <location>
        <begin position="319"/>
        <end position="352"/>
    </location>
</feature>
<feature type="compositionally biased region" description="Polar residues" evidence="1">
    <location>
        <begin position="880"/>
        <end position="903"/>
    </location>
</feature>
<feature type="compositionally biased region" description="Polar residues" evidence="1">
    <location>
        <begin position="642"/>
        <end position="684"/>
    </location>
</feature>
<proteinExistence type="predicted"/>
<feature type="region of interest" description="Disordered" evidence="1">
    <location>
        <begin position="1354"/>
        <end position="1380"/>
    </location>
</feature>
<feature type="region of interest" description="Disordered" evidence="1">
    <location>
        <begin position="2316"/>
        <end position="2335"/>
    </location>
</feature>
<comment type="caution">
    <text evidence="2">The sequence shown here is derived from an EMBL/GenBank/DDBJ whole genome shotgun (WGS) entry which is preliminary data.</text>
</comment>
<feature type="compositionally biased region" description="Polar residues" evidence="1">
    <location>
        <begin position="1560"/>
        <end position="1578"/>
    </location>
</feature>
<evidence type="ECO:0000256" key="1">
    <source>
        <dbReference type="SAM" id="MobiDB-lite"/>
    </source>
</evidence>
<feature type="region of interest" description="Disordered" evidence="1">
    <location>
        <begin position="1054"/>
        <end position="1079"/>
    </location>
</feature>
<evidence type="ECO:0000313" key="3">
    <source>
        <dbReference type="Proteomes" id="UP000283509"/>
    </source>
</evidence>
<name>A0A3R7MLR2_PENVA</name>
<feature type="compositionally biased region" description="Polar residues" evidence="1">
    <location>
        <begin position="716"/>
        <end position="735"/>
    </location>
</feature>